<dbReference type="PANTHER" id="PTHR12526:SF638">
    <property type="entry name" value="SPORE COAT PROTEIN SA"/>
    <property type="match status" value="1"/>
</dbReference>
<accession>B8HNV4</accession>
<reference evidence="3" key="1">
    <citation type="submission" date="2009-01" db="EMBL/GenBank/DDBJ databases">
        <title>Complete sequence of chromosome Cyanothece sp. PCC 7425.</title>
        <authorList>
            <consortium name="US DOE Joint Genome Institute"/>
            <person name="Lucas S."/>
            <person name="Copeland A."/>
            <person name="Lapidus A."/>
            <person name="Glavina del Rio T."/>
            <person name="Dalin E."/>
            <person name="Tice H."/>
            <person name="Bruce D."/>
            <person name="Goodwin L."/>
            <person name="Pitluck S."/>
            <person name="Sims D."/>
            <person name="Meineke L."/>
            <person name="Brettin T."/>
            <person name="Detter J.C."/>
            <person name="Han C."/>
            <person name="Larimer F."/>
            <person name="Land M."/>
            <person name="Hauser L."/>
            <person name="Kyrpides N."/>
            <person name="Ovchinnikova G."/>
            <person name="Liberton M."/>
            <person name="Stoeckel J."/>
            <person name="Banerjee A."/>
            <person name="Singh A."/>
            <person name="Page L."/>
            <person name="Sato H."/>
            <person name="Zhao L."/>
            <person name="Sherman L."/>
            <person name="Pakrasi H."/>
            <person name="Richardson P."/>
        </authorList>
    </citation>
    <scope>NUCLEOTIDE SEQUENCE</scope>
    <source>
        <strain evidence="3">PCC 7425</strain>
    </source>
</reference>
<evidence type="ECO:0000259" key="1">
    <source>
        <dbReference type="Pfam" id="PF00534"/>
    </source>
</evidence>
<gene>
    <name evidence="3" type="ordered locus">Cyan7425_3213</name>
</gene>
<feature type="domain" description="Glycosyltransferase subfamily 4-like N-terminal" evidence="2">
    <location>
        <begin position="16"/>
        <end position="175"/>
    </location>
</feature>
<dbReference type="STRING" id="395961.Cyan7425_3213"/>
<dbReference type="KEGG" id="cyn:Cyan7425_3213"/>
<name>B8HNV4_CYAP4</name>
<dbReference type="HOGENOM" id="CLU_009583_41_0_3"/>
<dbReference type="CAZy" id="GT4">
    <property type="family name" value="Glycosyltransferase Family 4"/>
</dbReference>
<dbReference type="OrthoDB" id="440232at2"/>
<dbReference type="SUPFAM" id="SSF53756">
    <property type="entry name" value="UDP-Glycosyltransferase/glycogen phosphorylase"/>
    <property type="match status" value="1"/>
</dbReference>
<dbReference type="AlphaFoldDB" id="B8HNV4"/>
<keyword evidence="3" id="KW-0808">Transferase</keyword>
<dbReference type="PANTHER" id="PTHR12526">
    <property type="entry name" value="GLYCOSYLTRANSFERASE"/>
    <property type="match status" value="1"/>
</dbReference>
<dbReference type="InterPro" id="IPR028098">
    <property type="entry name" value="Glyco_trans_4-like_N"/>
</dbReference>
<organism evidence="3">
    <name type="scientific">Cyanothece sp. (strain PCC 7425 / ATCC 29141)</name>
    <dbReference type="NCBI Taxonomy" id="395961"/>
    <lineage>
        <taxon>Bacteria</taxon>
        <taxon>Bacillati</taxon>
        <taxon>Cyanobacteriota</taxon>
        <taxon>Cyanophyceae</taxon>
        <taxon>Gomontiellales</taxon>
        <taxon>Cyanothecaceae</taxon>
        <taxon>Cyanothece</taxon>
    </lineage>
</organism>
<dbReference type="CDD" id="cd03801">
    <property type="entry name" value="GT4_PimA-like"/>
    <property type="match status" value="1"/>
</dbReference>
<dbReference type="EMBL" id="CP001344">
    <property type="protein sequence ID" value="ACL45541.1"/>
    <property type="molecule type" value="Genomic_DNA"/>
</dbReference>
<dbReference type="Pfam" id="PF13439">
    <property type="entry name" value="Glyco_transf_4"/>
    <property type="match status" value="1"/>
</dbReference>
<sequence length="411" mass="46145">MRLAFIAGTYQPQHCGVAHYTARLRESLATKGVSSIVFTTTAAATQMNQDQVKGVVDNWVLSSLWPLIQAIDQAKPDILHIQHAAGTYDFERAIFLLPLLLRLSGWSAPIVTTVHEYGWWEWQPKWIPAVVLESLKTWGQQRGWWDREDGFLLTKSNAIITTTTQLEQTILSRLPDVKPHLHRIEIAANLQNCFELDCGDRSQARQSLRQRYGWDANSAVIVFFGFLHPVKGLEMLLAAFQQVSAIVPQSRLLLMGGVESLALPREQARGYGQKLKQTIAALNLVNQVKMTGYLEPELISAALAGADLGVLPFNHGVTLKSGSLLTLFAHSLPVIATRAHPPEMELENPALLRLVPPRNVADLSSAMIELLHDPQLRQHMGRTAKEFSQRFSWEQIGDRHLQIYQQINAYF</sequence>
<dbReference type="GO" id="GO:0016757">
    <property type="term" value="F:glycosyltransferase activity"/>
    <property type="evidence" value="ECO:0007669"/>
    <property type="project" value="InterPro"/>
</dbReference>
<dbReference type="Gene3D" id="3.40.50.2000">
    <property type="entry name" value="Glycogen Phosphorylase B"/>
    <property type="match status" value="2"/>
</dbReference>
<dbReference type="eggNOG" id="COG0438">
    <property type="taxonomic scope" value="Bacteria"/>
</dbReference>
<evidence type="ECO:0000313" key="3">
    <source>
        <dbReference type="EMBL" id="ACL45541.1"/>
    </source>
</evidence>
<feature type="domain" description="Glycosyl transferase family 1" evidence="1">
    <location>
        <begin position="206"/>
        <end position="386"/>
    </location>
</feature>
<evidence type="ECO:0000259" key="2">
    <source>
        <dbReference type="Pfam" id="PF13439"/>
    </source>
</evidence>
<proteinExistence type="predicted"/>
<dbReference type="Pfam" id="PF00534">
    <property type="entry name" value="Glycos_transf_1"/>
    <property type="match status" value="1"/>
</dbReference>
<dbReference type="InterPro" id="IPR001296">
    <property type="entry name" value="Glyco_trans_1"/>
</dbReference>
<protein>
    <submittedName>
        <fullName evidence="3">Glycosyl transferase group 1</fullName>
    </submittedName>
</protein>